<comment type="caution">
    <text evidence="1">The sequence shown here is derived from an EMBL/GenBank/DDBJ whole genome shotgun (WGS) entry which is preliminary data.</text>
</comment>
<dbReference type="InterPro" id="IPR007344">
    <property type="entry name" value="GrpB/CoaE"/>
</dbReference>
<dbReference type="SUPFAM" id="SSF81301">
    <property type="entry name" value="Nucleotidyltransferase"/>
    <property type="match status" value="1"/>
</dbReference>
<reference evidence="1 2" key="2">
    <citation type="submission" date="2014-05" db="EMBL/GenBank/DDBJ databases">
        <title>Draft genome sequence of Halobacillus karajensis HK-03.</title>
        <authorList>
            <person name="Khelaifia S."/>
            <person name="Croce O."/>
            <person name="Lagier J.C."/>
            <person name="Raoult D."/>
        </authorList>
    </citation>
    <scope>NUCLEOTIDE SEQUENCE [LARGE SCALE GENOMIC DNA]</scope>
    <source>
        <strain evidence="1 2">HD-03</strain>
    </source>
</reference>
<keyword evidence="2" id="KW-1185">Reference proteome</keyword>
<dbReference type="Pfam" id="PF04229">
    <property type="entry name" value="GrpB"/>
    <property type="match status" value="1"/>
</dbReference>
<organism evidence="1 2">
    <name type="scientific">Halobacillus karajensis</name>
    <dbReference type="NCBI Taxonomy" id="195088"/>
    <lineage>
        <taxon>Bacteria</taxon>
        <taxon>Bacillati</taxon>
        <taxon>Bacillota</taxon>
        <taxon>Bacilli</taxon>
        <taxon>Bacillales</taxon>
        <taxon>Bacillaceae</taxon>
        <taxon>Halobacillus</taxon>
    </lineage>
</organism>
<evidence type="ECO:0000313" key="2">
    <source>
        <dbReference type="Proteomes" id="UP000028868"/>
    </source>
</evidence>
<name>A0A024P6M0_9BACI</name>
<evidence type="ECO:0000313" key="1">
    <source>
        <dbReference type="EMBL" id="CDQ24525.1"/>
    </source>
</evidence>
<accession>A0A024P6M0</accession>
<dbReference type="AlphaFoldDB" id="A0A024P6M0"/>
<dbReference type="PANTHER" id="PTHR34822">
    <property type="entry name" value="GRPB DOMAIN PROTEIN (AFU_ORTHOLOGUE AFUA_1G01530)"/>
    <property type="match status" value="1"/>
</dbReference>
<dbReference type="EMBL" id="CCDI010000003">
    <property type="protein sequence ID" value="CDQ24525.1"/>
    <property type="molecule type" value="Genomic_DNA"/>
</dbReference>
<dbReference type="InterPro" id="IPR043519">
    <property type="entry name" value="NT_sf"/>
</dbReference>
<reference evidence="2" key="1">
    <citation type="submission" date="2014-03" db="EMBL/GenBank/DDBJ databases">
        <authorList>
            <person name="Urmite Genomes U."/>
        </authorList>
    </citation>
    <scope>NUCLEOTIDE SEQUENCE [LARGE SCALE GENOMIC DNA]</scope>
    <source>
        <strain evidence="2">HD-03</strain>
    </source>
</reference>
<sequence length="96" mass="11375">MNPKVKMEYLNEGISKKVVTNGLIMYIFISSDITRHLAFRDYLRKHTVEKKKYGELKEKLAKQYPYDVESYINGKEKLVKEIEGEALNWFKENSPE</sequence>
<proteinExistence type="predicted"/>
<dbReference type="Gene3D" id="3.30.460.10">
    <property type="entry name" value="Beta Polymerase, domain 2"/>
    <property type="match status" value="1"/>
</dbReference>
<protein>
    <submittedName>
        <fullName evidence="1">Uncharacterized protein</fullName>
    </submittedName>
</protein>
<gene>
    <name evidence="1" type="ORF">BN983_02811</name>
</gene>
<dbReference type="PANTHER" id="PTHR34822:SF1">
    <property type="entry name" value="GRPB FAMILY PROTEIN"/>
    <property type="match status" value="1"/>
</dbReference>
<dbReference type="Proteomes" id="UP000028868">
    <property type="component" value="Unassembled WGS sequence"/>
</dbReference>